<dbReference type="AlphaFoldDB" id="S9QB13"/>
<organism evidence="1 2">
    <name type="scientific">Litoreibacter arenae DSM 19593</name>
    <dbReference type="NCBI Taxonomy" id="1123360"/>
    <lineage>
        <taxon>Bacteria</taxon>
        <taxon>Pseudomonadati</taxon>
        <taxon>Pseudomonadota</taxon>
        <taxon>Alphaproteobacteria</taxon>
        <taxon>Rhodobacterales</taxon>
        <taxon>Roseobacteraceae</taxon>
        <taxon>Litoreibacter</taxon>
    </lineage>
</organism>
<reference evidence="2" key="1">
    <citation type="journal article" date="2013" name="Stand. Genomic Sci.">
        <title>Genome sequence of the Litoreibacter arenae type strain (DSM 19593(T)), a member of the Roseobacter clade isolated from sea sand.</title>
        <authorList>
            <person name="Riedel T."/>
            <person name="Fiebig A."/>
            <person name="Petersen J."/>
            <person name="Gronow S."/>
            <person name="Kyrpides N.C."/>
            <person name="Goker M."/>
            <person name="Klenk H.P."/>
        </authorList>
    </citation>
    <scope>NUCLEOTIDE SEQUENCE [LARGE SCALE GENOMIC DNA]</scope>
    <source>
        <strain evidence="2">DSM 19593</strain>
    </source>
</reference>
<gene>
    <name evidence="1" type="ORF">thalar_02853</name>
</gene>
<dbReference type="Proteomes" id="UP000015351">
    <property type="component" value="Unassembled WGS sequence"/>
</dbReference>
<comment type="caution">
    <text evidence="1">The sequence shown here is derived from an EMBL/GenBank/DDBJ whole genome shotgun (WGS) entry which is preliminary data.</text>
</comment>
<dbReference type="HOGENOM" id="CLU_1136954_0_0_5"/>
<proteinExistence type="predicted"/>
<dbReference type="RefSeq" id="WP_021102203.1">
    <property type="nucleotide sequence ID" value="NZ_KE557314.1"/>
</dbReference>
<dbReference type="STRING" id="1123360.thalar_02853"/>
<dbReference type="OrthoDB" id="7843970at2"/>
<accession>S9QB13</accession>
<evidence type="ECO:0000313" key="2">
    <source>
        <dbReference type="Proteomes" id="UP000015351"/>
    </source>
</evidence>
<protein>
    <recommendedName>
        <fullName evidence="3">SPOR domain-containing protein</fullName>
    </recommendedName>
</protein>
<sequence>MKARIEAIKLALQTLVYLALLALIASLFFKPEFTAKRTGDFFKAFQDHDINIKIAAMGFNISPREVKELTEQSSVLDQAKLSGACLARGRCSDEEQTQLASILQIEQVSLYLEKAAEPDVDPSSSSPPTASNEQGVLESAIMVPEPAPVGVGDWVVVLGADRSLDAARDEQRQIAARLDRIEIDLILRDNWYRTVAFFETAAQAEAALPTLEQAARRKGIYARATTIWCEGAVVTGQDGIIACG</sequence>
<name>S9QB13_9RHOB</name>
<evidence type="ECO:0008006" key="3">
    <source>
        <dbReference type="Google" id="ProtNLM"/>
    </source>
</evidence>
<evidence type="ECO:0000313" key="1">
    <source>
        <dbReference type="EMBL" id="EPX77132.1"/>
    </source>
</evidence>
<dbReference type="EMBL" id="AONI01000015">
    <property type="protein sequence ID" value="EPX77132.1"/>
    <property type="molecule type" value="Genomic_DNA"/>
</dbReference>
<keyword evidence="2" id="KW-1185">Reference proteome</keyword>